<gene>
    <name evidence="6" type="ORF">DI525_09745</name>
</gene>
<dbReference type="PIRSF" id="PIRSF005700">
    <property type="entry name" value="PepC"/>
    <property type="match status" value="1"/>
</dbReference>
<keyword evidence="4 6" id="KW-0031">Aminopeptidase</keyword>
<keyword evidence="2 4" id="KW-0378">Hydrolase</keyword>
<dbReference type="CDD" id="cd00585">
    <property type="entry name" value="Peptidase_C1B"/>
    <property type="match status" value="1"/>
</dbReference>
<proteinExistence type="inferred from homology"/>
<dbReference type="AlphaFoldDB" id="A0A2W5SRS4"/>
<dbReference type="EMBL" id="QFRA01000036">
    <property type="protein sequence ID" value="PZR03523.1"/>
    <property type="molecule type" value="Genomic_DNA"/>
</dbReference>
<keyword evidence="1 4" id="KW-0645">Protease</keyword>
<protein>
    <recommendedName>
        <fullName evidence="4">Aminopeptidase</fullName>
    </recommendedName>
</protein>
<dbReference type="GO" id="GO:0043418">
    <property type="term" value="P:homocysteine catabolic process"/>
    <property type="evidence" value="ECO:0007669"/>
    <property type="project" value="TreeGrafter"/>
</dbReference>
<evidence type="ECO:0000256" key="4">
    <source>
        <dbReference type="PIRNR" id="PIRNR005700"/>
    </source>
</evidence>
<dbReference type="GO" id="GO:0070005">
    <property type="term" value="F:cysteine-type aminopeptidase activity"/>
    <property type="evidence" value="ECO:0007669"/>
    <property type="project" value="InterPro"/>
</dbReference>
<dbReference type="GO" id="GO:0006508">
    <property type="term" value="P:proteolysis"/>
    <property type="evidence" value="ECO:0007669"/>
    <property type="project" value="UniProtKB-KW"/>
</dbReference>
<evidence type="ECO:0000256" key="3">
    <source>
        <dbReference type="ARBA" id="ARBA00022807"/>
    </source>
</evidence>
<dbReference type="SUPFAM" id="SSF54001">
    <property type="entry name" value="Cysteine proteinases"/>
    <property type="match status" value="1"/>
</dbReference>
<comment type="similarity">
    <text evidence="4">Belongs to the peptidase C1 family.</text>
</comment>
<keyword evidence="3 4" id="KW-0788">Thiol protease</keyword>
<evidence type="ECO:0000256" key="5">
    <source>
        <dbReference type="PIRSR" id="PIRSR005700-1"/>
    </source>
</evidence>
<accession>A0A2W5SRS4</accession>
<name>A0A2W5SRS4_9CORY</name>
<evidence type="ECO:0000256" key="2">
    <source>
        <dbReference type="ARBA" id="ARBA00022801"/>
    </source>
</evidence>
<dbReference type="GO" id="GO:0009636">
    <property type="term" value="P:response to toxic substance"/>
    <property type="evidence" value="ECO:0007669"/>
    <property type="project" value="TreeGrafter"/>
</dbReference>
<dbReference type="PANTHER" id="PTHR10363:SF2">
    <property type="entry name" value="BLEOMYCIN HYDROLASE"/>
    <property type="match status" value="1"/>
</dbReference>
<dbReference type="RefSeq" id="WP_303735508.1">
    <property type="nucleotide sequence ID" value="NZ_CAKZHK010000008.1"/>
</dbReference>
<organism evidence="6 7">
    <name type="scientific">Corynebacterium kroppenstedtii</name>
    <dbReference type="NCBI Taxonomy" id="161879"/>
    <lineage>
        <taxon>Bacteria</taxon>
        <taxon>Bacillati</taxon>
        <taxon>Actinomycetota</taxon>
        <taxon>Actinomycetes</taxon>
        <taxon>Mycobacteriales</taxon>
        <taxon>Corynebacteriaceae</taxon>
        <taxon>Corynebacterium</taxon>
    </lineage>
</organism>
<reference evidence="6 7" key="1">
    <citation type="submission" date="2017-08" db="EMBL/GenBank/DDBJ databases">
        <title>Infants hospitalized years apart are colonized by the same room-sourced microbial strains.</title>
        <authorList>
            <person name="Brooks B."/>
            <person name="Olm M.R."/>
            <person name="Firek B.A."/>
            <person name="Baker R."/>
            <person name="Thomas B.C."/>
            <person name="Morowitz M.J."/>
            <person name="Banfield J.F."/>
        </authorList>
    </citation>
    <scope>NUCLEOTIDE SEQUENCE [LARGE SCALE GENOMIC DNA]</scope>
    <source>
        <strain evidence="6">S2_003_000_R1_3</strain>
    </source>
</reference>
<dbReference type="InterPro" id="IPR004134">
    <property type="entry name" value="Peptidase_C1B"/>
</dbReference>
<dbReference type="Proteomes" id="UP000249432">
    <property type="component" value="Unassembled WGS sequence"/>
</dbReference>
<evidence type="ECO:0000313" key="6">
    <source>
        <dbReference type="EMBL" id="PZR03523.1"/>
    </source>
</evidence>
<dbReference type="PANTHER" id="PTHR10363">
    <property type="entry name" value="BLEOMYCIN HYDROLASE"/>
    <property type="match status" value="1"/>
</dbReference>
<dbReference type="Gene3D" id="3.90.70.10">
    <property type="entry name" value="Cysteine proteinases"/>
    <property type="match status" value="1"/>
</dbReference>
<dbReference type="InterPro" id="IPR000169">
    <property type="entry name" value="Pept_cys_AS"/>
</dbReference>
<feature type="active site" evidence="5">
    <location>
        <position position="414"/>
    </location>
</feature>
<dbReference type="PROSITE" id="PS00139">
    <property type="entry name" value="THIOL_PROTEASE_CYS"/>
    <property type="match status" value="1"/>
</dbReference>
<evidence type="ECO:0000256" key="1">
    <source>
        <dbReference type="ARBA" id="ARBA00022670"/>
    </source>
</evidence>
<sequence>MTESSSTSPLTALSDTRLSELRANIADDPTHRVAMNAVTTTDVDHVALNRDAVVALDESSEIKLDSLKVTDQKQSGRCWMFAALNVFRHDIARSLNLEDFEFSESYLQFFDKFEKANYFLRSVAGLYDGSITSADSPSRTGSPQELRDRAIDTLFTFTVSDGGQWSYVVNLVKKYGVVPKYVMPETRSSSSTSHMDRALNTIVRKAALQLRDALDSERDTHTEGFDPNGIIASALRDVHRVLSIHLGVPPTEFVWQYRDKDNTFHRGGTYTPQQFAEEFLPDDLDNYVNIAHDPRADVPVGHRYTTQFQNDMWGTEDFTYLNVDRDTMKSLAIERLRKDKPVFFSCDVNRQFRADLGVWDADLIQLDQLYGITTTTTKADRMLTSESRLTHAMVFTGVDFDTDSDTPRRWRVENSWGTKHHKEHKEIAGKGYGTMADSWFNDSVFHIVVHRDELPDELRAHLDDEPTVLPLWDSMV</sequence>
<feature type="active site" evidence="5">
    <location>
        <position position="391"/>
    </location>
</feature>
<evidence type="ECO:0000313" key="7">
    <source>
        <dbReference type="Proteomes" id="UP000249432"/>
    </source>
</evidence>
<dbReference type="GO" id="GO:0005737">
    <property type="term" value="C:cytoplasm"/>
    <property type="evidence" value="ECO:0007669"/>
    <property type="project" value="TreeGrafter"/>
</dbReference>
<dbReference type="InterPro" id="IPR038765">
    <property type="entry name" value="Papain-like_cys_pep_sf"/>
</dbReference>
<feature type="active site" evidence="5">
    <location>
        <position position="78"/>
    </location>
</feature>
<dbReference type="Pfam" id="PF03051">
    <property type="entry name" value="Peptidase_C1_2"/>
    <property type="match status" value="1"/>
</dbReference>
<comment type="caution">
    <text evidence="6">The sequence shown here is derived from an EMBL/GenBank/DDBJ whole genome shotgun (WGS) entry which is preliminary data.</text>
</comment>